<dbReference type="Proteomes" id="UP000466345">
    <property type="component" value="Unassembled WGS sequence"/>
</dbReference>
<dbReference type="InterPro" id="IPR011991">
    <property type="entry name" value="ArsR-like_HTH"/>
</dbReference>
<name>A0A7K0CRK4_9ACTN</name>
<dbReference type="Gene3D" id="3.30.530.20">
    <property type="match status" value="1"/>
</dbReference>
<dbReference type="InterPro" id="IPR023393">
    <property type="entry name" value="START-like_dom_sf"/>
</dbReference>
<dbReference type="InterPro" id="IPR013538">
    <property type="entry name" value="ASHA1/2-like_C"/>
</dbReference>
<evidence type="ECO:0000313" key="4">
    <source>
        <dbReference type="Proteomes" id="UP000466345"/>
    </source>
</evidence>
<dbReference type="Gene3D" id="1.10.10.10">
    <property type="entry name" value="Winged helix-like DNA-binding domain superfamily/Winged helix DNA-binding domain"/>
    <property type="match status" value="1"/>
</dbReference>
<comment type="similarity">
    <text evidence="1">Belongs to the AHA1 family.</text>
</comment>
<dbReference type="CDD" id="cd00090">
    <property type="entry name" value="HTH_ARSR"/>
    <property type="match status" value="1"/>
</dbReference>
<dbReference type="PROSITE" id="PS50987">
    <property type="entry name" value="HTH_ARSR_2"/>
    <property type="match status" value="1"/>
</dbReference>
<protein>
    <recommendedName>
        <fullName evidence="2">HTH arsR-type domain-containing protein</fullName>
    </recommendedName>
</protein>
<dbReference type="InterPro" id="IPR036388">
    <property type="entry name" value="WH-like_DNA-bd_sf"/>
</dbReference>
<dbReference type="Pfam" id="PF08327">
    <property type="entry name" value="AHSA1"/>
    <property type="match status" value="1"/>
</dbReference>
<dbReference type="InterPro" id="IPR001845">
    <property type="entry name" value="HTH_ArsR_DNA-bd_dom"/>
</dbReference>
<reference evidence="3 4" key="1">
    <citation type="submission" date="2019-10" db="EMBL/GenBank/DDBJ databases">
        <title>Streptomyces smaragdinus sp. nov. and Streptomyces fabii sp. nov., isolated from the gut of fungus growing-termite Macrotermes natalensis.</title>
        <authorList>
            <person name="Schwitalla J."/>
            <person name="Benndorf R."/>
            <person name="Martin K."/>
            <person name="De Beer W."/>
            <person name="Kaster A.-K."/>
            <person name="Vollmers J."/>
            <person name="Poulsen M."/>
            <person name="Beemelmanns C."/>
        </authorList>
    </citation>
    <scope>NUCLEOTIDE SEQUENCE [LARGE SCALE GENOMIC DNA]</scope>
    <source>
        <strain evidence="3 4">RB5</strain>
    </source>
</reference>
<accession>A0A7K0CRK4</accession>
<dbReference type="PANTHER" id="PTHR38600">
    <property type="entry name" value="TRANSCRIPTIONAL REGULATORY PROTEIN"/>
    <property type="match status" value="1"/>
</dbReference>
<organism evidence="3 4">
    <name type="scientific">Streptomyces smaragdinus</name>
    <dbReference type="NCBI Taxonomy" id="2585196"/>
    <lineage>
        <taxon>Bacteria</taxon>
        <taxon>Bacillati</taxon>
        <taxon>Actinomycetota</taxon>
        <taxon>Actinomycetes</taxon>
        <taxon>Kitasatosporales</taxon>
        <taxon>Streptomycetaceae</taxon>
        <taxon>Streptomyces</taxon>
    </lineage>
</organism>
<evidence type="ECO:0000259" key="2">
    <source>
        <dbReference type="PROSITE" id="PS50987"/>
    </source>
</evidence>
<sequence length="270" mass="30444">MDDVFRALADPVRRGLLDRLRDRDGQSLRELCADQAMSRQAVTKHLVALESAGLVTTVRHGREKLHYLNPVPVHDIAERWIRRFDHGRLAALSNLRNALEGPPLMTKPEFVYTLYVHTTPEKLYEALTSQEFIDQYMSGWAPRSTWREGDPVLWPTEENGEPRDLGQRVTEAVPGKRLAYTWHTLQPMHQEMFGMSDEEFAEAVKERSKVAFDIEPAEVPEAGVKLTITHDGFAGPGSRMLEGVSGGWIMILSELKSVVERQGADSAARS</sequence>
<dbReference type="SMART" id="SM00418">
    <property type="entry name" value="HTH_ARSR"/>
    <property type="match status" value="1"/>
</dbReference>
<dbReference type="PRINTS" id="PR00778">
    <property type="entry name" value="HTHARSR"/>
</dbReference>
<comment type="caution">
    <text evidence="3">The sequence shown here is derived from an EMBL/GenBank/DDBJ whole genome shotgun (WGS) entry which is preliminary data.</text>
</comment>
<dbReference type="InterPro" id="IPR036390">
    <property type="entry name" value="WH_DNA-bd_sf"/>
</dbReference>
<evidence type="ECO:0000313" key="3">
    <source>
        <dbReference type="EMBL" id="MQY15973.1"/>
    </source>
</evidence>
<dbReference type="GO" id="GO:0003700">
    <property type="term" value="F:DNA-binding transcription factor activity"/>
    <property type="evidence" value="ECO:0007669"/>
    <property type="project" value="InterPro"/>
</dbReference>
<dbReference type="RefSeq" id="WP_323378775.1">
    <property type="nucleotide sequence ID" value="NZ_WEGJ01000042.1"/>
</dbReference>
<dbReference type="PANTHER" id="PTHR38600:SF1">
    <property type="entry name" value="TRANSCRIPTIONAL REGULATORY PROTEIN"/>
    <property type="match status" value="1"/>
</dbReference>
<evidence type="ECO:0000256" key="1">
    <source>
        <dbReference type="ARBA" id="ARBA00006817"/>
    </source>
</evidence>
<dbReference type="SUPFAM" id="SSF55961">
    <property type="entry name" value="Bet v1-like"/>
    <property type="match status" value="1"/>
</dbReference>
<feature type="domain" description="HTH arsR-type" evidence="2">
    <location>
        <begin position="1"/>
        <end position="88"/>
    </location>
</feature>
<dbReference type="AlphaFoldDB" id="A0A7K0CRK4"/>
<gene>
    <name evidence="3" type="ORF">SRB5_61650</name>
</gene>
<proteinExistence type="inferred from homology"/>
<dbReference type="EMBL" id="WEGJ01000042">
    <property type="protein sequence ID" value="MQY15973.1"/>
    <property type="molecule type" value="Genomic_DNA"/>
</dbReference>
<dbReference type="Pfam" id="PF12840">
    <property type="entry name" value="HTH_20"/>
    <property type="match status" value="1"/>
</dbReference>
<keyword evidence="4" id="KW-1185">Reference proteome</keyword>
<dbReference type="SUPFAM" id="SSF46785">
    <property type="entry name" value="Winged helix' DNA-binding domain"/>
    <property type="match status" value="1"/>
</dbReference>